<feature type="transmembrane region" description="Helical" evidence="1">
    <location>
        <begin position="6"/>
        <end position="25"/>
    </location>
</feature>
<reference evidence="2" key="1">
    <citation type="journal article" date="2020" name="Stud. Mycol.">
        <title>101 Dothideomycetes genomes: a test case for predicting lifestyles and emergence of pathogens.</title>
        <authorList>
            <person name="Haridas S."/>
            <person name="Albert R."/>
            <person name="Binder M."/>
            <person name="Bloem J."/>
            <person name="Labutti K."/>
            <person name="Salamov A."/>
            <person name="Andreopoulos B."/>
            <person name="Baker S."/>
            <person name="Barry K."/>
            <person name="Bills G."/>
            <person name="Bluhm B."/>
            <person name="Cannon C."/>
            <person name="Castanera R."/>
            <person name="Culley D."/>
            <person name="Daum C."/>
            <person name="Ezra D."/>
            <person name="Gonzalez J."/>
            <person name="Henrissat B."/>
            <person name="Kuo A."/>
            <person name="Liang C."/>
            <person name="Lipzen A."/>
            <person name="Lutzoni F."/>
            <person name="Magnuson J."/>
            <person name="Mondo S."/>
            <person name="Nolan M."/>
            <person name="Ohm R."/>
            <person name="Pangilinan J."/>
            <person name="Park H.-J."/>
            <person name="Ramirez L."/>
            <person name="Alfaro M."/>
            <person name="Sun H."/>
            <person name="Tritt A."/>
            <person name="Yoshinaga Y."/>
            <person name="Zwiers L.-H."/>
            <person name="Turgeon B."/>
            <person name="Goodwin S."/>
            <person name="Spatafora J."/>
            <person name="Crous P."/>
            <person name="Grigoriev I."/>
        </authorList>
    </citation>
    <scope>NUCLEOTIDE SEQUENCE</scope>
    <source>
        <strain evidence="2">ATCC 16933</strain>
    </source>
</reference>
<dbReference type="AlphaFoldDB" id="A0A6A6NP63"/>
<proteinExistence type="predicted"/>
<accession>A0A6A6NP63</accession>
<name>A0A6A6NP63_9PEZI</name>
<evidence type="ECO:0000313" key="3">
    <source>
        <dbReference type="Proteomes" id="UP000799766"/>
    </source>
</evidence>
<protein>
    <submittedName>
        <fullName evidence="2">Uncharacterized protein</fullName>
    </submittedName>
</protein>
<keyword evidence="1" id="KW-1133">Transmembrane helix</keyword>
<gene>
    <name evidence="2" type="ORF">BDY21DRAFT_357280</name>
</gene>
<sequence length="87" mass="9652">MYGIVGAGFMRVLVFFFGVFVPLAAQRTVDRAMELHGLVANTQLTCMPRLQIRELGALFVHAELMQLATSALTPAGRQETYLGILRR</sequence>
<keyword evidence="1" id="KW-0812">Transmembrane</keyword>
<organism evidence="2 3">
    <name type="scientific">Lineolata rhizophorae</name>
    <dbReference type="NCBI Taxonomy" id="578093"/>
    <lineage>
        <taxon>Eukaryota</taxon>
        <taxon>Fungi</taxon>
        <taxon>Dikarya</taxon>
        <taxon>Ascomycota</taxon>
        <taxon>Pezizomycotina</taxon>
        <taxon>Dothideomycetes</taxon>
        <taxon>Dothideomycetes incertae sedis</taxon>
        <taxon>Lineolatales</taxon>
        <taxon>Lineolataceae</taxon>
        <taxon>Lineolata</taxon>
    </lineage>
</organism>
<evidence type="ECO:0000313" key="2">
    <source>
        <dbReference type="EMBL" id="KAF2453103.1"/>
    </source>
</evidence>
<evidence type="ECO:0000256" key="1">
    <source>
        <dbReference type="SAM" id="Phobius"/>
    </source>
</evidence>
<dbReference type="EMBL" id="MU001700">
    <property type="protein sequence ID" value="KAF2453103.1"/>
    <property type="molecule type" value="Genomic_DNA"/>
</dbReference>
<dbReference type="Proteomes" id="UP000799766">
    <property type="component" value="Unassembled WGS sequence"/>
</dbReference>
<keyword evidence="1" id="KW-0472">Membrane</keyword>
<keyword evidence="3" id="KW-1185">Reference proteome</keyword>